<dbReference type="PANTHER" id="PTHR35565">
    <property type="entry name" value="CYTOPLASMIC PROTEIN-RELATED"/>
    <property type="match status" value="1"/>
</dbReference>
<protein>
    <submittedName>
        <fullName evidence="2">Type VI secretion system baseplate subunit TssE</fullName>
    </submittedName>
</protein>
<dbReference type="AlphaFoldDB" id="A0AAW6P0P5"/>
<dbReference type="NCBIfam" id="TIGR03357">
    <property type="entry name" value="VI_zyme"/>
    <property type="match status" value="1"/>
</dbReference>
<evidence type="ECO:0000313" key="3">
    <source>
        <dbReference type="Proteomes" id="UP001220662"/>
    </source>
</evidence>
<dbReference type="RefSeq" id="WP_009619702.1">
    <property type="nucleotide sequence ID" value="NZ_CP113096.1"/>
</dbReference>
<organism evidence="2 3">
    <name type="scientific">Pseudomonas citronellolis</name>
    <dbReference type="NCBI Taxonomy" id="53408"/>
    <lineage>
        <taxon>Bacteria</taxon>
        <taxon>Pseudomonadati</taxon>
        <taxon>Pseudomonadota</taxon>
        <taxon>Gammaproteobacteria</taxon>
        <taxon>Pseudomonadales</taxon>
        <taxon>Pseudomonadaceae</taxon>
        <taxon>Pseudomonas</taxon>
    </lineage>
</organism>
<comment type="caution">
    <text evidence="2">The sequence shown here is derived from an EMBL/GenBank/DDBJ whole genome shotgun (WGS) entry which is preliminary data.</text>
</comment>
<dbReference type="InterPro" id="IPR007048">
    <property type="entry name" value="IraD/Gp25-like"/>
</dbReference>
<dbReference type="InterPro" id="IPR017737">
    <property type="entry name" value="TssE1-like"/>
</dbReference>
<name>A0AAW6P0P5_9PSED</name>
<dbReference type="SUPFAM" id="SSF160719">
    <property type="entry name" value="gpW/gp25-like"/>
    <property type="match status" value="1"/>
</dbReference>
<dbReference type="EMBL" id="JARJLR010000020">
    <property type="protein sequence ID" value="MDF3840260.1"/>
    <property type="molecule type" value="Genomic_DNA"/>
</dbReference>
<feature type="domain" description="IraD/Gp25-like" evidence="1">
    <location>
        <begin position="35"/>
        <end position="121"/>
    </location>
</feature>
<gene>
    <name evidence="2" type="primary">tssE</name>
    <name evidence="2" type="ORF">P3W55_00885</name>
</gene>
<accession>A0AAW6P0P5</accession>
<reference evidence="2" key="1">
    <citation type="submission" date="2023-03" db="EMBL/GenBank/DDBJ databases">
        <title>Draft assemblies of triclosan tolerant bacteria isolated from returned activated sludge.</title>
        <authorList>
            <person name="Van Hamelsveld S."/>
        </authorList>
    </citation>
    <scope>NUCLEOTIDE SEQUENCE</scope>
    <source>
        <strain evidence="2">GW210015_S63</strain>
    </source>
</reference>
<dbReference type="InterPro" id="IPR010269">
    <property type="entry name" value="T6SS_TssC-like"/>
</dbReference>
<dbReference type="Pfam" id="PF04965">
    <property type="entry name" value="GPW_gp25"/>
    <property type="match status" value="1"/>
</dbReference>
<dbReference type="PANTHER" id="PTHR35565:SF1">
    <property type="entry name" value="TYPE VI SECRETION SYSTEM CONTRACTILE SHEATH LARGE SUBUNIT"/>
    <property type="match status" value="1"/>
</dbReference>
<proteinExistence type="predicted"/>
<dbReference type="Proteomes" id="UP001220662">
    <property type="component" value="Unassembled WGS sequence"/>
</dbReference>
<evidence type="ECO:0000313" key="2">
    <source>
        <dbReference type="EMBL" id="MDF3840260.1"/>
    </source>
</evidence>
<sequence>MPRIPGRGSLFERLEPDVQPYRSRSQSDLATERITAVKRHLEWILNTRRGSAPSCPDLGLPDFNDAAIGSEDLRLNVCEAIRQLVARYEPRVRQVEVQPRPDAQGLPLLQFRIHCVLPVNNVDEQVEIDLLIHGQDQFAKVT</sequence>
<evidence type="ECO:0000259" key="1">
    <source>
        <dbReference type="Pfam" id="PF04965"/>
    </source>
</evidence>
<dbReference type="Gene3D" id="3.10.450.40">
    <property type="match status" value="1"/>
</dbReference>